<evidence type="ECO:0008006" key="4">
    <source>
        <dbReference type="Google" id="ProtNLM"/>
    </source>
</evidence>
<dbReference type="EMBL" id="JBHSXH010000009">
    <property type="protein sequence ID" value="MFC6824085.1"/>
    <property type="molecule type" value="Genomic_DNA"/>
</dbReference>
<organism evidence="2 3">
    <name type="scientific">Halopelagius fulvigenes</name>
    <dbReference type="NCBI Taxonomy" id="1198324"/>
    <lineage>
        <taxon>Archaea</taxon>
        <taxon>Methanobacteriati</taxon>
        <taxon>Methanobacteriota</taxon>
        <taxon>Stenosarchaea group</taxon>
        <taxon>Halobacteria</taxon>
        <taxon>Halobacteriales</taxon>
        <taxon>Haloferacaceae</taxon>
    </lineage>
</organism>
<dbReference type="Proteomes" id="UP001596408">
    <property type="component" value="Unassembled WGS sequence"/>
</dbReference>
<comment type="caution">
    <text evidence="2">The sequence shown here is derived from an EMBL/GenBank/DDBJ whole genome shotgun (WGS) entry which is preliminary data.</text>
</comment>
<reference evidence="2 3" key="1">
    <citation type="journal article" date="2019" name="Int. J. Syst. Evol. Microbiol.">
        <title>The Global Catalogue of Microorganisms (GCM) 10K type strain sequencing project: providing services to taxonomists for standard genome sequencing and annotation.</title>
        <authorList>
            <consortium name="The Broad Institute Genomics Platform"/>
            <consortium name="The Broad Institute Genome Sequencing Center for Infectious Disease"/>
            <person name="Wu L."/>
            <person name="Ma J."/>
        </authorList>
    </citation>
    <scope>NUCLEOTIDE SEQUENCE [LARGE SCALE GENOMIC DNA]</scope>
    <source>
        <strain evidence="2 3">YIM 94188</strain>
    </source>
</reference>
<keyword evidence="3" id="KW-1185">Reference proteome</keyword>
<evidence type="ECO:0000313" key="3">
    <source>
        <dbReference type="Proteomes" id="UP001596408"/>
    </source>
</evidence>
<proteinExistence type="predicted"/>
<gene>
    <name evidence="2" type="ORF">ACFQEV_03620</name>
</gene>
<dbReference type="RefSeq" id="WP_379692683.1">
    <property type="nucleotide sequence ID" value="NZ_JBHSXH010000009.1"/>
</dbReference>
<name>A0ABD5TUK6_9EURY</name>
<accession>A0ABD5TUK6</accession>
<dbReference type="AlphaFoldDB" id="A0ABD5TUK6"/>
<feature type="region of interest" description="Disordered" evidence="1">
    <location>
        <begin position="1"/>
        <end position="33"/>
    </location>
</feature>
<evidence type="ECO:0000313" key="2">
    <source>
        <dbReference type="EMBL" id="MFC6824085.1"/>
    </source>
</evidence>
<protein>
    <recommendedName>
        <fullName evidence="4">Elongation factor 1-beta</fullName>
    </recommendedName>
</protein>
<sequence length="122" mass="12981">MSAVVFDARSSRAGSLMAIKQSSQNESQPDRPAAVRASMTVLVTRDADGDLAAGVRKRLAAVESVESVESVEIRGLKPALNDLRVGVDATLRLDVPPDDRERAAESLADGFGVKAVESVEFR</sequence>
<evidence type="ECO:0000256" key="1">
    <source>
        <dbReference type="SAM" id="MobiDB-lite"/>
    </source>
</evidence>